<protein>
    <submittedName>
        <fullName evidence="2">Uncharacterized protein</fullName>
    </submittedName>
</protein>
<feature type="transmembrane region" description="Helical" evidence="1">
    <location>
        <begin position="26"/>
        <end position="44"/>
    </location>
</feature>
<gene>
    <name evidence="2" type="ORF">Prudu_001850</name>
</gene>
<keyword evidence="1" id="KW-0472">Membrane</keyword>
<dbReference type="AlphaFoldDB" id="A0A4Y1QPL4"/>
<organism evidence="2">
    <name type="scientific">Prunus dulcis</name>
    <name type="common">Almond</name>
    <name type="synonym">Amygdalus dulcis</name>
    <dbReference type="NCBI Taxonomy" id="3755"/>
    <lineage>
        <taxon>Eukaryota</taxon>
        <taxon>Viridiplantae</taxon>
        <taxon>Streptophyta</taxon>
        <taxon>Embryophyta</taxon>
        <taxon>Tracheophyta</taxon>
        <taxon>Spermatophyta</taxon>
        <taxon>Magnoliopsida</taxon>
        <taxon>eudicotyledons</taxon>
        <taxon>Gunneridae</taxon>
        <taxon>Pentapetalae</taxon>
        <taxon>rosids</taxon>
        <taxon>fabids</taxon>
        <taxon>Rosales</taxon>
        <taxon>Rosaceae</taxon>
        <taxon>Amygdaloideae</taxon>
        <taxon>Amygdaleae</taxon>
        <taxon>Prunus</taxon>
    </lineage>
</organism>
<evidence type="ECO:0000313" key="2">
    <source>
        <dbReference type="EMBL" id="BBG93747.1"/>
    </source>
</evidence>
<accession>A0A4Y1QPL4</accession>
<feature type="non-terminal residue" evidence="2">
    <location>
        <position position="1"/>
    </location>
</feature>
<evidence type="ECO:0000256" key="1">
    <source>
        <dbReference type="SAM" id="Phobius"/>
    </source>
</evidence>
<name>A0A4Y1QPL4_PRUDU</name>
<proteinExistence type="predicted"/>
<sequence>FILLILPIQSLIAVLKQAFKMAKLFAPLYLLLAVFVFTSVRRMVPMVNADECSLASIGGGCPDEDECTMTCITCYRNVGHVRSYCRSGGEGIPFDSCICVMSDGAPCNPIGPPKCPNWPRSISAAANFTAN</sequence>
<reference evidence="2" key="1">
    <citation type="journal article" date="2019" name="Science">
        <title>Mutation of a bHLH transcription factor allowed almond domestication.</title>
        <authorList>
            <person name="Sanchez-Perez R."/>
            <person name="Pavan S."/>
            <person name="Mazzeo R."/>
            <person name="Moldovan C."/>
            <person name="Aiese Cigliano R."/>
            <person name="Del Cueto J."/>
            <person name="Ricciardi F."/>
            <person name="Lotti C."/>
            <person name="Ricciardi L."/>
            <person name="Dicenta F."/>
            <person name="Lopez-Marques R.L."/>
            <person name="Lindberg Moller B."/>
        </authorList>
    </citation>
    <scope>NUCLEOTIDE SEQUENCE</scope>
</reference>
<keyword evidence="1" id="KW-1133">Transmembrane helix</keyword>
<keyword evidence="1" id="KW-0812">Transmembrane</keyword>
<dbReference type="EMBL" id="AP019297">
    <property type="protein sequence ID" value="BBG93747.1"/>
    <property type="molecule type" value="Genomic_DNA"/>
</dbReference>